<dbReference type="Gene3D" id="1.10.260.40">
    <property type="entry name" value="lambda repressor-like DNA-binding domains"/>
    <property type="match status" value="1"/>
</dbReference>
<proteinExistence type="predicted"/>
<dbReference type="SMART" id="SM00530">
    <property type="entry name" value="HTH_XRE"/>
    <property type="match status" value="1"/>
</dbReference>
<dbReference type="Proteomes" id="UP000280696">
    <property type="component" value="Unassembled WGS sequence"/>
</dbReference>
<dbReference type="SUPFAM" id="SSF47413">
    <property type="entry name" value="lambda repressor-like DNA-binding domains"/>
    <property type="match status" value="1"/>
</dbReference>
<feature type="transmembrane region" description="Helical" evidence="2">
    <location>
        <begin position="120"/>
        <end position="141"/>
    </location>
</feature>
<dbReference type="EMBL" id="RAYQ01000054">
    <property type="protein sequence ID" value="RKI86923.1"/>
    <property type="molecule type" value="Genomic_DNA"/>
</dbReference>
<feature type="transmembrane region" description="Helical" evidence="2">
    <location>
        <begin position="175"/>
        <end position="197"/>
    </location>
</feature>
<evidence type="ECO:0000313" key="5">
    <source>
        <dbReference type="Proteomes" id="UP000280696"/>
    </source>
</evidence>
<dbReference type="PANTHER" id="PTHR46558">
    <property type="entry name" value="TRACRIPTIONAL REGULATORY PROTEIN-RELATED-RELATED"/>
    <property type="match status" value="1"/>
</dbReference>
<dbReference type="PROSITE" id="PS50943">
    <property type="entry name" value="HTH_CROC1"/>
    <property type="match status" value="1"/>
</dbReference>
<dbReference type="Pfam" id="PF01381">
    <property type="entry name" value="HTH_3"/>
    <property type="match status" value="1"/>
</dbReference>
<dbReference type="InterPro" id="IPR010982">
    <property type="entry name" value="Lambda_DNA-bd_dom_sf"/>
</dbReference>
<dbReference type="InterPro" id="IPR001387">
    <property type="entry name" value="Cro/C1-type_HTH"/>
</dbReference>
<sequence length="260" mass="29716">MTFGEKLFKLRKEKGLSQEALAEQIGTTRQAVSKWENNQGFPETEKLLQLSNIFKTSIDVLLKDEKSSNTVNERGYYVSKEMATGFIANQKKICRYVGIGFMSWALVGIPYVMFTSNLTWRFLGMAIFIIIGISSFVLGSFSEQEQYKVLREEPLILDYVYLQELSNAYQAKRRIYVAMSVPSIILFIVGILAVSLTKSGKFDWSEYHSFVFLGLAIGLFGFCYFIGVMGAYELLIKNEQYSSCLSFKIKRKIKDKINNL</sequence>
<evidence type="ECO:0000256" key="2">
    <source>
        <dbReference type="SAM" id="Phobius"/>
    </source>
</evidence>
<accession>A0A3A9AHJ6</accession>
<organism evidence="4 5">
    <name type="scientific">Parablautia intestinalis</name>
    <dbReference type="NCBI Taxonomy" id="2320100"/>
    <lineage>
        <taxon>Bacteria</taxon>
        <taxon>Bacillati</taxon>
        <taxon>Bacillota</taxon>
        <taxon>Clostridia</taxon>
        <taxon>Lachnospirales</taxon>
        <taxon>Lachnospiraceae</taxon>
        <taxon>Parablautia</taxon>
    </lineage>
</organism>
<gene>
    <name evidence="4" type="ORF">D7V94_22135</name>
</gene>
<dbReference type="RefSeq" id="WP_120472429.1">
    <property type="nucleotide sequence ID" value="NZ_RAYQ01000054.1"/>
</dbReference>
<keyword evidence="5" id="KW-1185">Reference proteome</keyword>
<comment type="caution">
    <text evidence="4">The sequence shown here is derived from an EMBL/GenBank/DDBJ whole genome shotgun (WGS) entry which is preliminary data.</text>
</comment>
<evidence type="ECO:0000313" key="4">
    <source>
        <dbReference type="EMBL" id="RKI86923.1"/>
    </source>
</evidence>
<feature type="transmembrane region" description="Helical" evidence="2">
    <location>
        <begin position="209"/>
        <end position="232"/>
    </location>
</feature>
<name>A0A3A9AHJ6_9FIRM</name>
<reference evidence="4 5" key="1">
    <citation type="submission" date="2018-09" db="EMBL/GenBank/DDBJ databases">
        <title>Murine metabolic-syndrome-specific gut microbial biobank.</title>
        <authorList>
            <person name="Liu C."/>
        </authorList>
    </citation>
    <scope>NUCLEOTIDE SEQUENCE [LARGE SCALE GENOMIC DNA]</scope>
    <source>
        <strain evidence="4 5">0.1xD8-82</strain>
    </source>
</reference>
<evidence type="ECO:0000259" key="3">
    <source>
        <dbReference type="PROSITE" id="PS50943"/>
    </source>
</evidence>
<dbReference type="PANTHER" id="PTHR46558:SF13">
    <property type="entry name" value="HTH-TYPE TRANSCRIPTIONAL REGULATOR IMMR"/>
    <property type="match status" value="1"/>
</dbReference>
<dbReference type="OrthoDB" id="9801008at2"/>
<feature type="domain" description="HTH cro/C1-type" evidence="3">
    <location>
        <begin position="9"/>
        <end position="61"/>
    </location>
</feature>
<keyword evidence="2" id="KW-0472">Membrane</keyword>
<keyword evidence="2" id="KW-0812">Transmembrane</keyword>
<dbReference type="CDD" id="cd00093">
    <property type="entry name" value="HTH_XRE"/>
    <property type="match status" value="1"/>
</dbReference>
<feature type="transmembrane region" description="Helical" evidence="2">
    <location>
        <begin position="96"/>
        <end position="114"/>
    </location>
</feature>
<keyword evidence="2" id="KW-1133">Transmembrane helix</keyword>
<evidence type="ECO:0000256" key="1">
    <source>
        <dbReference type="ARBA" id="ARBA00023125"/>
    </source>
</evidence>
<keyword evidence="1" id="KW-0238">DNA-binding</keyword>
<dbReference type="GO" id="GO:0003677">
    <property type="term" value="F:DNA binding"/>
    <property type="evidence" value="ECO:0007669"/>
    <property type="project" value="UniProtKB-KW"/>
</dbReference>
<dbReference type="AlphaFoldDB" id="A0A3A9AHJ6"/>
<protein>
    <submittedName>
        <fullName evidence="4">XRE family transcriptional regulator</fullName>
    </submittedName>
</protein>